<keyword evidence="3" id="KW-0732">Signal</keyword>
<dbReference type="InterPro" id="IPR050713">
    <property type="entry name" value="RTP_Phos/Ushers"/>
</dbReference>
<keyword evidence="6 10" id="KW-0472">Membrane</keyword>
<dbReference type="PROSITE" id="PS50055">
    <property type="entry name" value="TYR_PHOSPHATASE_PTP"/>
    <property type="match status" value="1"/>
</dbReference>
<keyword evidence="5 10" id="KW-1133">Transmembrane helix</keyword>
<dbReference type="CDD" id="cd00054">
    <property type="entry name" value="EGF_CA"/>
    <property type="match status" value="1"/>
</dbReference>
<feature type="domain" description="Fibronectin type-III" evidence="13">
    <location>
        <begin position="440"/>
        <end position="542"/>
    </location>
</feature>
<evidence type="ECO:0000256" key="10">
    <source>
        <dbReference type="SAM" id="Phobius"/>
    </source>
</evidence>
<dbReference type="Proteomes" id="UP001321473">
    <property type="component" value="Unassembled WGS sequence"/>
</dbReference>
<dbReference type="PRINTS" id="PR00700">
    <property type="entry name" value="PRTYPHPHTASE"/>
</dbReference>
<dbReference type="PROSITE" id="PS50853">
    <property type="entry name" value="FN3"/>
    <property type="match status" value="5"/>
</dbReference>
<protein>
    <submittedName>
        <fullName evidence="14">Uncharacterized protein</fullName>
    </submittedName>
</protein>
<dbReference type="InterPro" id="IPR013783">
    <property type="entry name" value="Ig-like_fold"/>
</dbReference>
<dbReference type="InterPro" id="IPR036116">
    <property type="entry name" value="FN3_sf"/>
</dbReference>
<keyword evidence="4" id="KW-0378">Hydrolase</keyword>
<comment type="caution">
    <text evidence="8">Lacks conserved residue(s) required for the propagation of feature annotation.</text>
</comment>
<dbReference type="InterPro" id="IPR000242">
    <property type="entry name" value="PTP_cat"/>
</dbReference>
<dbReference type="AlphaFoldDB" id="A0AAQ4DB69"/>
<dbReference type="SMART" id="SM00181">
    <property type="entry name" value="EGF"/>
    <property type="match status" value="1"/>
</dbReference>
<feature type="transmembrane region" description="Helical" evidence="10">
    <location>
        <begin position="946"/>
        <end position="969"/>
    </location>
</feature>
<keyword evidence="2 10" id="KW-0812">Transmembrane</keyword>
<sequence>MLSNIGSPAMYFELQGGPTFLPLNYTVTASLSEQVALEVQEVAELDLATAGVLPRVDISHSGVYVANGPNTGSPGKNRAIFRLIVRTCPRANYGSACNYQCPFCQNGGVCHDITGQCICPPGFRGELCETPCGDDYFGRECQRKCSDTNPDRNVKSCRGILICLPDPYGCSCGTGFHGPFCNETCPAHSYGADCKQSRVCFCKTEEFCNAHTGTCAKDRGLCRQGWRNSPFCDTSYPLFKDGPSVSTVTDKSATIRFKPWNSSVDIGMGKPKEYRVEYKAANATWNSKTVLATTTSTTLSALLSPLRSGTRYEVRVLVIDEDGHRREHGASTTHFRTACGAPAFPPQNVKIDNSSTSAIVVKWTNPPRESWNCWSVNVVLEVDGVQKEFTLTESGTTANDRYSIPLKPYTKVNIRLRLRTPDNKYSAWTKNMTVVSAGDAPTEPAYVVLKRSGSTDVEVTWGRPKFANGVIRHYRVLYKPLRLRVPDCALQSQQETEVIVRPTQTSANLIGLHPYTTYLVSVAAVTVSPGKAVEVTFDTLEAVPDGAPMGLYRSRSYGNSTTITWSGVPCQSANGPMNAYYVELESGDPWETELRRTTVKELVVKYEDLVPYTSYQAKVFAENSAGRSPKFATLKFRTDPAPPLRPADLRADQQSQDSVFLSWDAPYPPYGVLQGYQLQYWKRSDRSKVIKTEILQDTCRSEKVYTPRHCYTVTNLDPNVIYHFSVRALNKGNLYSAYSGELEVETREMPPEAPVNMQSFDQTEDSLRIQWEPPFRKKGALTSYKASTSAGYGDAICGNISTKASPPEVHVEPMVVAIASQTVTVHLRPADSMKGPITGYYLVVVREGSSIPTPVRLVNYSTAEEMRLGHYVAAHLNPRQLKDTPIFVVGDGSAVGGFENPPLTDATPYRFGLLAETKFSGEVLYGYRLTAPVIVNGSGNAAHTGVIIGAILGVLCLILAVAALTYYCIRKRQAVAYRSNGPTKRSFKERLSRLSKPAQAPKEEGTRHSRLTEYLPMMSFPSTTNAATAASKTSNPVTIKKLQYYVPEALADGSLLQEYANARSGPVYPASIAEREEKKLKNNSKDVLPYDHSRVVLTYEDRCRAKDYINASYVPGVINQHQYIAAQGPKPSTISYFWWMVWQEHASKVVMISGPNEPDVVAYWPESKQVYGAITVALKNTTLSADFVVREFELSMVSASQSL</sequence>
<keyword evidence="7" id="KW-0325">Glycoprotein</keyword>
<dbReference type="Pfam" id="PF00041">
    <property type="entry name" value="fn3"/>
    <property type="match status" value="4"/>
</dbReference>
<dbReference type="CDD" id="cd00063">
    <property type="entry name" value="FN3"/>
    <property type="match status" value="6"/>
</dbReference>
<dbReference type="GO" id="GO:0016020">
    <property type="term" value="C:membrane"/>
    <property type="evidence" value="ECO:0007669"/>
    <property type="project" value="UniProtKB-SubCell"/>
</dbReference>
<dbReference type="InterPro" id="IPR057598">
    <property type="entry name" value="Fn3_PTPRU"/>
</dbReference>
<evidence type="ECO:0000256" key="3">
    <source>
        <dbReference type="ARBA" id="ARBA00022729"/>
    </source>
</evidence>
<dbReference type="PANTHER" id="PTHR46957">
    <property type="entry name" value="CYTOKINE RECEPTOR"/>
    <property type="match status" value="1"/>
</dbReference>
<comment type="subcellular location">
    <subcellularLocation>
        <location evidence="1">Membrane</location>
        <topology evidence="1">Single-pass type I membrane protein</topology>
    </subcellularLocation>
</comment>
<name>A0AAQ4DB69_AMBAM</name>
<dbReference type="Gene3D" id="3.90.190.10">
    <property type="entry name" value="Protein tyrosine phosphatase superfamily"/>
    <property type="match status" value="1"/>
</dbReference>
<dbReference type="InterPro" id="IPR029021">
    <property type="entry name" value="Prot-tyrosine_phosphatase-like"/>
</dbReference>
<evidence type="ECO:0000313" key="15">
    <source>
        <dbReference type="Proteomes" id="UP001321473"/>
    </source>
</evidence>
<dbReference type="Gene3D" id="2.170.300.10">
    <property type="entry name" value="Tie2 ligand-binding domain superfamily"/>
    <property type="match status" value="1"/>
</dbReference>
<feature type="disulfide bond" evidence="8">
    <location>
        <begin position="119"/>
        <end position="128"/>
    </location>
</feature>
<dbReference type="EMBL" id="JARKHS020032694">
    <property type="protein sequence ID" value="KAK8759709.1"/>
    <property type="molecule type" value="Genomic_DNA"/>
</dbReference>
<evidence type="ECO:0000256" key="8">
    <source>
        <dbReference type="PROSITE-ProRule" id="PRU00076"/>
    </source>
</evidence>
<feature type="domain" description="Fibronectin type-III" evidence="13">
    <location>
        <begin position="345"/>
        <end position="439"/>
    </location>
</feature>
<dbReference type="Pfam" id="PF00102">
    <property type="entry name" value="Y_phosphatase"/>
    <property type="match status" value="1"/>
</dbReference>
<dbReference type="Gene3D" id="2.60.40.10">
    <property type="entry name" value="Immunoglobulins"/>
    <property type="match status" value="6"/>
</dbReference>
<dbReference type="SMART" id="SM00194">
    <property type="entry name" value="PTPc"/>
    <property type="match status" value="1"/>
</dbReference>
<keyword evidence="15" id="KW-1185">Reference proteome</keyword>
<evidence type="ECO:0000259" key="13">
    <source>
        <dbReference type="PROSITE" id="PS50853"/>
    </source>
</evidence>
<feature type="domain" description="Fibronectin type-III" evidence="13">
    <location>
        <begin position="645"/>
        <end position="749"/>
    </location>
</feature>
<keyword evidence="8" id="KW-0245">EGF-like domain</keyword>
<dbReference type="SUPFAM" id="SSF49265">
    <property type="entry name" value="Fibronectin type III"/>
    <property type="match status" value="4"/>
</dbReference>
<feature type="domain" description="EGF-like" evidence="11">
    <location>
        <begin position="98"/>
        <end position="129"/>
    </location>
</feature>
<dbReference type="SMART" id="SM00060">
    <property type="entry name" value="FN3"/>
    <property type="match status" value="6"/>
</dbReference>
<proteinExistence type="predicted"/>
<evidence type="ECO:0000256" key="6">
    <source>
        <dbReference type="ARBA" id="ARBA00023136"/>
    </source>
</evidence>
<reference evidence="14 15" key="1">
    <citation type="journal article" date="2023" name="Arcadia Sci">
        <title>De novo assembly of a long-read Amblyomma americanum tick genome.</title>
        <authorList>
            <person name="Chou S."/>
            <person name="Poskanzer K.E."/>
            <person name="Rollins M."/>
            <person name="Thuy-Boun P.S."/>
        </authorList>
    </citation>
    <scope>NUCLEOTIDE SEQUENCE [LARGE SCALE GENOMIC DNA]</scope>
    <source>
        <strain evidence="14">F_SG_1</strain>
        <tissue evidence="14">Salivary glands</tissue>
    </source>
</reference>
<feature type="domain" description="Fibronectin type-III" evidence="13">
    <location>
        <begin position="239"/>
        <end position="340"/>
    </location>
</feature>
<dbReference type="GO" id="GO:0004725">
    <property type="term" value="F:protein tyrosine phosphatase activity"/>
    <property type="evidence" value="ECO:0007669"/>
    <property type="project" value="InterPro"/>
</dbReference>
<feature type="domain" description="Fibronectin type-III" evidence="13">
    <location>
        <begin position="547"/>
        <end position="641"/>
    </location>
</feature>
<keyword evidence="4" id="KW-0904">Protein phosphatase</keyword>
<keyword evidence="8" id="KW-1015">Disulfide bond</keyword>
<evidence type="ECO:0000256" key="7">
    <source>
        <dbReference type="ARBA" id="ARBA00023180"/>
    </source>
</evidence>
<evidence type="ECO:0000256" key="4">
    <source>
        <dbReference type="ARBA" id="ARBA00022912"/>
    </source>
</evidence>
<evidence type="ECO:0000256" key="2">
    <source>
        <dbReference type="ARBA" id="ARBA00022692"/>
    </source>
</evidence>
<evidence type="ECO:0000313" key="14">
    <source>
        <dbReference type="EMBL" id="KAK8759709.1"/>
    </source>
</evidence>
<feature type="domain" description="Tyrosine-protein phosphatase" evidence="12">
    <location>
        <begin position="1055"/>
        <end position="1203"/>
    </location>
</feature>
<evidence type="ECO:0000259" key="12">
    <source>
        <dbReference type="PROSITE" id="PS50055"/>
    </source>
</evidence>
<evidence type="ECO:0000259" key="11">
    <source>
        <dbReference type="PROSITE" id="PS50026"/>
    </source>
</evidence>
<dbReference type="PANTHER" id="PTHR46957:SF3">
    <property type="entry name" value="CYTOKINE RECEPTOR"/>
    <property type="match status" value="1"/>
</dbReference>
<dbReference type="SUPFAM" id="SSF52799">
    <property type="entry name" value="(Phosphotyrosine protein) phosphatases II"/>
    <property type="match status" value="1"/>
</dbReference>
<accession>A0AAQ4DB69</accession>
<gene>
    <name evidence="14" type="ORF">V5799_002659</name>
</gene>
<evidence type="ECO:0000256" key="9">
    <source>
        <dbReference type="SAM" id="MobiDB-lite"/>
    </source>
</evidence>
<comment type="caution">
    <text evidence="14">The sequence shown here is derived from an EMBL/GenBank/DDBJ whole genome shotgun (WGS) entry which is preliminary data.</text>
</comment>
<feature type="region of interest" description="Disordered" evidence="9">
    <location>
        <begin position="986"/>
        <end position="1008"/>
    </location>
</feature>
<evidence type="ECO:0000256" key="1">
    <source>
        <dbReference type="ARBA" id="ARBA00004479"/>
    </source>
</evidence>
<dbReference type="PROSITE" id="PS00022">
    <property type="entry name" value="EGF_1"/>
    <property type="match status" value="2"/>
</dbReference>
<dbReference type="InterPro" id="IPR000742">
    <property type="entry name" value="EGF"/>
</dbReference>
<dbReference type="PROSITE" id="PS50026">
    <property type="entry name" value="EGF_3"/>
    <property type="match status" value="1"/>
</dbReference>
<evidence type="ECO:0000256" key="5">
    <source>
        <dbReference type="ARBA" id="ARBA00022989"/>
    </source>
</evidence>
<dbReference type="FunFam" id="2.170.300.10:FF:000003">
    <property type="entry name" value="tyrosine-protein kinase receptor Tie-1 isoform X1"/>
    <property type="match status" value="1"/>
</dbReference>
<organism evidence="14 15">
    <name type="scientific">Amblyomma americanum</name>
    <name type="common">Lone star tick</name>
    <dbReference type="NCBI Taxonomy" id="6943"/>
    <lineage>
        <taxon>Eukaryota</taxon>
        <taxon>Metazoa</taxon>
        <taxon>Ecdysozoa</taxon>
        <taxon>Arthropoda</taxon>
        <taxon>Chelicerata</taxon>
        <taxon>Arachnida</taxon>
        <taxon>Acari</taxon>
        <taxon>Parasitiformes</taxon>
        <taxon>Ixodida</taxon>
        <taxon>Ixodoidea</taxon>
        <taxon>Ixodidae</taxon>
        <taxon>Amblyomminae</taxon>
        <taxon>Amblyomma</taxon>
    </lineage>
</organism>
<dbReference type="InterPro" id="IPR003961">
    <property type="entry name" value="FN3_dom"/>
</dbReference>
<dbReference type="Pfam" id="PF23144">
    <property type="entry name" value="Fn3_PTPRU"/>
    <property type="match status" value="1"/>
</dbReference>